<organism evidence="1 2">
    <name type="scientific">Piscinibacter aquaticus</name>
    <dbReference type="NCBI Taxonomy" id="392597"/>
    <lineage>
        <taxon>Bacteria</taxon>
        <taxon>Pseudomonadati</taxon>
        <taxon>Pseudomonadota</taxon>
        <taxon>Betaproteobacteria</taxon>
        <taxon>Burkholderiales</taxon>
        <taxon>Sphaerotilaceae</taxon>
        <taxon>Piscinibacter</taxon>
    </lineage>
</organism>
<gene>
    <name evidence="1" type="ORF">FSC37_23175</name>
</gene>
<dbReference type="AlphaFoldDB" id="A0A5C6TPF7"/>
<keyword evidence="2" id="KW-1185">Reference proteome</keyword>
<dbReference type="EMBL" id="VOPW01000003">
    <property type="protein sequence ID" value="TXC62080.1"/>
    <property type="molecule type" value="Genomic_DNA"/>
</dbReference>
<evidence type="ECO:0000313" key="2">
    <source>
        <dbReference type="Proteomes" id="UP000321832"/>
    </source>
</evidence>
<comment type="caution">
    <text evidence="1">The sequence shown here is derived from an EMBL/GenBank/DDBJ whole genome shotgun (WGS) entry which is preliminary data.</text>
</comment>
<reference evidence="1 2" key="1">
    <citation type="submission" date="2019-08" db="EMBL/GenBank/DDBJ databases">
        <authorList>
            <person name="Khan S.A."/>
            <person name="Jeon C.O."/>
            <person name="Jeong S.E."/>
        </authorList>
    </citation>
    <scope>NUCLEOTIDE SEQUENCE [LARGE SCALE GENOMIC DNA]</scope>
    <source>
        <strain evidence="2">IMCC1728</strain>
    </source>
</reference>
<proteinExistence type="predicted"/>
<sequence>MMRRDRGLPLRLLATIDLEGNAPYSVSGVDPDNTGEKVPAGSVYRVVVIDPIGRESSAAETVLA</sequence>
<name>A0A5C6TPF7_9BURK</name>
<dbReference type="Proteomes" id="UP000321832">
    <property type="component" value="Unassembled WGS sequence"/>
</dbReference>
<evidence type="ECO:0000313" key="1">
    <source>
        <dbReference type="EMBL" id="TXC62080.1"/>
    </source>
</evidence>
<protein>
    <submittedName>
        <fullName evidence="1">Uncharacterized protein</fullName>
    </submittedName>
</protein>
<accession>A0A5C6TPF7</accession>